<keyword evidence="3" id="KW-1185">Reference proteome</keyword>
<evidence type="ECO:0000256" key="1">
    <source>
        <dbReference type="SAM" id="MobiDB-lite"/>
    </source>
</evidence>
<evidence type="ECO:0000313" key="2">
    <source>
        <dbReference type="EMBL" id="MFD1191239.1"/>
    </source>
</evidence>
<gene>
    <name evidence="2" type="ORF">ACFQ27_11670</name>
</gene>
<name>A0ABW3T262_9CAUL</name>
<reference evidence="3" key="1">
    <citation type="journal article" date="2019" name="Int. J. Syst. Evol. Microbiol.">
        <title>The Global Catalogue of Microorganisms (GCM) 10K type strain sequencing project: providing services to taxonomists for standard genome sequencing and annotation.</title>
        <authorList>
            <consortium name="The Broad Institute Genomics Platform"/>
            <consortium name="The Broad Institute Genome Sequencing Center for Infectious Disease"/>
            <person name="Wu L."/>
            <person name="Ma J."/>
        </authorList>
    </citation>
    <scope>NUCLEOTIDE SEQUENCE [LARGE SCALE GENOMIC DNA]</scope>
    <source>
        <strain evidence="3">CCUG 55074</strain>
    </source>
</reference>
<dbReference type="InterPro" id="IPR025961">
    <property type="entry name" value="Metal_resist"/>
</dbReference>
<dbReference type="Pfam" id="PF13801">
    <property type="entry name" value="Metal_resist"/>
    <property type="match status" value="1"/>
</dbReference>
<feature type="compositionally biased region" description="Pro residues" evidence="1">
    <location>
        <begin position="165"/>
        <end position="174"/>
    </location>
</feature>
<dbReference type="Proteomes" id="UP001597216">
    <property type="component" value="Unassembled WGS sequence"/>
</dbReference>
<dbReference type="RefSeq" id="WP_377353703.1">
    <property type="nucleotide sequence ID" value="NZ_JBHTLQ010000024.1"/>
</dbReference>
<dbReference type="EMBL" id="JBHTLQ010000024">
    <property type="protein sequence ID" value="MFD1191239.1"/>
    <property type="molecule type" value="Genomic_DNA"/>
</dbReference>
<accession>A0ABW3T262</accession>
<sequence length="174" mass="18522">MSPRALTIALLASLAVNLFAIGAGVGVLVAGRLPGPARGQPVGPVALWRAGDTLPDPERQAYRDLLRRQSMEVRDEVRRSRQARREAFESLADEPVDAPAVRARLDEARRLEMQARGGVEGSLVNFAASLPPRERAELSRGLAEFAPGPRPGRFGMGRPGMGPLHGPPGGPDAP</sequence>
<protein>
    <submittedName>
        <fullName evidence="2">Periplasmic heavy metal sensor</fullName>
    </submittedName>
</protein>
<comment type="caution">
    <text evidence="2">The sequence shown here is derived from an EMBL/GenBank/DDBJ whole genome shotgun (WGS) entry which is preliminary data.</text>
</comment>
<evidence type="ECO:0000313" key="3">
    <source>
        <dbReference type="Proteomes" id="UP001597216"/>
    </source>
</evidence>
<proteinExistence type="predicted"/>
<organism evidence="2 3">
    <name type="scientific">Phenylobacterium conjunctum</name>
    <dbReference type="NCBI Taxonomy" id="1298959"/>
    <lineage>
        <taxon>Bacteria</taxon>
        <taxon>Pseudomonadati</taxon>
        <taxon>Pseudomonadota</taxon>
        <taxon>Alphaproteobacteria</taxon>
        <taxon>Caulobacterales</taxon>
        <taxon>Caulobacteraceae</taxon>
        <taxon>Phenylobacterium</taxon>
    </lineage>
</organism>
<feature type="region of interest" description="Disordered" evidence="1">
    <location>
        <begin position="138"/>
        <end position="174"/>
    </location>
</feature>